<protein>
    <submittedName>
        <fullName evidence="1">Uncharacterized protein</fullName>
    </submittedName>
</protein>
<dbReference type="Proteomes" id="UP000015105">
    <property type="component" value="Chromosome 7D"/>
</dbReference>
<sequence length="51" mass="5773">MKMVEGYETVPFKSKFNEWPPTPDLKLSSEDGRGKVAGCYLQIIMLSTMDC</sequence>
<reference evidence="2" key="1">
    <citation type="journal article" date="2014" name="Science">
        <title>Ancient hybridizations among the ancestral genomes of bread wheat.</title>
        <authorList>
            <consortium name="International Wheat Genome Sequencing Consortium,"/>
            <person name="Marcussen T."/>
            <person name="Sandve S.R."/>
            <person name="Heier L."/>
            <person name="Spannagl M."/>
            <person name="Pfeifer M."/>
            <person name="Jakobsen K.S."/>
            <person name="Wulff B.B."/>
            <person name="Steuernagel B."/>
            <person name="Mayer K.F."/>
            <person name="Olsen O.A."/>
        </authorList>
    </citation>
    <scope>NUCLEOTIDE SEQUENCE [LARGE SCALE GENOMIC DNA]</scope>
    <source>
        <strain evidence="2">cv. AL8/78</strain>
    </source>
</reference>
<evidence type="ECO:0000313" key="2">
    <source>
        <dbReference type="Proteomes" id="UP000015105"/>
    </source>
</evidence>
<reference evidence="2" key="2">
    <citation type="journal article" date="2017" name="Nat. Plants">
        <title>The Aegilops tauschii genome reveals multiple impacts of transposons.</title>
        <authorList>
            <person name="Zhao G."/>
            <person name="Zou C."/>
            <person name="Li K."/>
            <person name="Wang K."/>
            <person name="Li T."/>
            <person name="Gao L."/>
            <person name="Zhang X."/>
            <person name="Wang H."/>
            <person name="Yang Z."/>
            <person name="Liu X."/>
            <person name="Jiang W."/>
            <person name="Mao L."/>
            <person name="Kong X."/>
            <person name="Jiao Y."/>
            <person name="Jia J."/>
        </authorList>
    </citation>
    <scope>NUCLEOTIDE SEQUENCE [LARGE SCALE GENOMIC DNA]</scope>
    <source>
        <strain evidence="2">cv. AL8/78</strain>
    </source>
</reference>
<keyword evidence="2" id="KW-1185">Reference proteome</keyword>
<dbReference type="AlphaFoldDB" id="A0A453QPZ6"/>
<accession>A0A453QPZ6</accession>
<evidence type="ECO:0000313" key="1">
    <source>
        <dbReference type="EnsemblPlants" id="AET7Gv20274300.6"/>
    </source>
</evidence>
<proteinExistence type="predicted"/>
<reference evidence="1" key="4">
    <citation type="submission" date="2019-03" db="UniProtKB">
        <authorList>
            <consortium name="EnsemblPlants"/>
        </authorList>
    </citation>
    <scope>IDENTIFICATION</scope>
</reference>
<reference evidence="1" key="5">
    <citation type="journal article" date="2021" name="G3 (Bethesda)">
        <title>Aegilops tauschii genome assembly Aet v5.0 features greater sequence contiguity and improved annotation.</title>
        <authorList>
            <person name="Wang L."/>
            <person name="Zhu T."/>
            <person name="Rodriguez J.C."/>
            <person name="Deal K.R."/>
            <person name="Dubcovsky J."/>
            <person name="McGuire P.E."/>
            <person name="Lux T."/>
            <person name="Spannagl M."/>
            <person name="Mayer K.F.X."/>
            <person name="Baldrich P."/>
            <person name="Meyers B.C."/>
            <person name="Huo N."/>
            <person name="Gu Y.Q."/>
            <person name="Zhou H."/>
            <person name="Devos K.M."/>
            <person name="Bennetzen J.L."/>
            <person name="Unver T."/>
            <person name="Budak H."/>
            <person name="Gulick P.J."/>
            <person name="Galiba G."/>
            <person name="Kalapos B."/>
            <person name="Nelson D.R."/>
            <person name="Li P."/>
            <person name="You F.M."/>
            <person name="Luo M.C."/>
            <person name="Dvorak J."/>
        </authorList>
    </citation>
    <scope>NUCLEOTIDE SEQUENCE [LARGE SCALE GENOMIC DNA]</scope>
    <source>
        <strain evidence="1">cv. AL8/78</strain>
    </source>
</reference>
<organism evidence="1 2">
    <name type="scientific">Aegilops tauschii subsp. strangulata</name>
    <name type="common">Goatgrass</name>
    <dbReference type="NCBI Taxonomy" id="200361"/>
    <lineage>
        <taxon>Eukaryota</taxon>
        <taxon>Viridiplantae</taxon>
        <taxon>Streptophyta</taxon>
        <taxon>Embryophyta</taxon>
        <taxon>Tracheophyta</taxon>
        <taxon>Spermatophyta</taxon>
        <taxon>Magnoliopsida</taxon>
        <taxon>Liliopsida</taxon>
        <taxon>Poales</taxon>
        <taxon>Poaceae</taxon>
        <taxon>BOP clade</taxon>
        <taxon>Pooideae</taxon>
        <taxon>Triticodae</taxon>
        <taxon>Triticeae</taxon>
        <taxon>Triticinae</taxon>
        <taxon>Aegilops</taxon>
    </lineage>
</organism>
<reference evidence="1" key="3">
    <citation type="journal article" date="2017" name="Nature">
        <title>Genome sequence of the progenitor of the wheat D genome Aegilops tauschii.</title>
        <authorList>
            <person name="Luo M.C."/>
            <person name="Gu Y.Q."/>
            <person name="Puiu D."/>
            <person name="Wang H."/>
            <person name="Twardziok S.O."/>
            <person name="Deal K.R."/>
            <person name="Huo N."/>
            <person name="Zhu T."/>
            <person name="Wang L."/>
            <person name="Wang Y."/>
            <person name="McGuire P.E."/>
            <person name="Liu S."/>
            <person name="Long H."/>
            <person name="Ramasamy R.K."/>
            <person name="Rodriguez J.C."/>
            <person name="Van S.L."/>
            <person name="Yuan L."/>
            <person name="Wang Z."/>
            <person name="Xia Z."/>
            <person name="Xiao L."/>
            <person name="Anderson O.D."/>
            <person name="Ouyang S."/>
            <person name="Liang Y."/>
            <person name="Zimin A.V."/>
            <person name="Pertea G."/>
            <person name="Qi P."/>
            <person name="Bennetzen J.L."/>
            <person name="Dai X."/>
            <person name="Dawson M.W."/>
            <person name="Muller H.G."/>
            <person name="Kugler K."/>
            <person name="Rivarola-Duarte L."/>
            <person name="Spannagl M."/>
            <person name="Mayer K.F.X."/>
            <person name="Lu F.H."/>
            <person name="Bevan M.W."/>
            <person name="Leroy P."/>
            <person name="Li P."/>
            <person name="You F.M."/>
            <person name="Sun Q."/>
            <person name="Liu Z."/>
            <person name="Lyons E."/>
            <person name="Wicker T."/>
            <person name="Salzberg S.L."/>
            <person name="Devos K.M."/>
            <person name="Dvorak J."/>
        </authorList>
    </citation>
    <scope>NUCLEOTIDE SEQUENCE [LARGE SCALE GENOMIC DNA]</scope>
    <source>
        <strain evidence="1">cv. AL8/78</strain>
    </source>
</reference>
<dbReference type="Gramene" id="AET7Gv20274300.6">
    <property type="protein sequence ID" value="AET7Gv20274300.6"/>
    <property type="gene ID" value="AET7Gv20274300"/>
</dbReference>
<name>A0A453QPZ6_AEGTS</name>
<dbReference type="EnsemblPlants" id="AET7Gv20274300.6">
    <property type="protein sequence ID" value="AET7Gv20274300.6"/>
    <property type="gene ID" value="AET7Gv20274300"/>
</dbReference>